<feature type="non-terminal residue" evidence="2">
    <location>
        <position position="1"/>
    </location>
</feature>
<name>A0A0L0GC32_9EUKA</name>
<dbReference type="Proteomes" id="UP000054560">
    <property type="component" value="Unassembled WGS sequence"/>
</dbReference>
<feature type="compositionally biased region" description="Polar residues" evidence="1">
    <location>
        <begin position="17"/>
        <end position="30"/>
    </location>
</feature>
<gene>
    <name evidence="2" type="ORF">SARC_01328</name>
</gene>
<keyword evidence="3" id="KW-1185">Reference proteome</keyword>
<evidence type="ECO:0000313" key="3">
    <source>
        <dbReference type="Proteomes" id="UP000054560"/>
    </source>
</evidence>
<reference evidence="2 3" key="1">
    <citation type="submission" date="2011-02" db="EMBL/GenBank/DDBJ databases">
        <title>The Genome Sequence of Sphaeroforma arctica JP610.</title>
        <authorList>
            <consortium name="The Broad Institute Genome Sequencing Platform"/>
            <person name="Russ C."/>
            <person name="Cuomo C."/>
            <person name="Young S.K."/>
            <person name="Zeng Q."/>
            <person name="Gargeya S."/>
            <person name="Alvarado L."/>
            <person name="Berlin A."/>
            <person name="Chapman S.B."/>
            <person name="Chen Z."/>
            <person name="Freedman E."/>
            <person name="Gellesch M."/>
            <person name="Goldberg J."/>
            <person name="Griggs A."/>
            <person name="Gujja S."/>
            <person name="Heilman E."/>
            <person name="Heiman D."/>
            <person name="Howarth C."/>
            <person name="Mehta T."/>
            <person name="Neiman D."/>
            <person name="Pearson M."/>
            <person name="Roberts A."/>
            <person name="Saif S."/>
            <person name="Shea T."/>
            <person name="Shenoy N."/>
            <person name="Sisk P."/>
            <person name="Stolte C."/>
            <person name="Sykes S."/>
            <person name="White J."/>
            <person name="Yandava C."/>
            <person name="Burger G."/>
            <person name="Gray M.W."/>
            <person name="Holland P.W.H."/>
            <person name="King N."/>
            <person name="Lang F.B.F."/>
            <person name="Roger A.J."/>
            <person name="Ruiz-Trillo I."/>
            <person name="Haas B."/>
            <person name="Nusbaum C."/>
            <person name="Birren B."/>
        </authorList>
    </citation>
    <scope>NUCLEOTIDE SEQUENCE [LARGE SCALE GENOMIC DNA]</scope>
    <source>
        <strain evidence="2 3">JP610</strain>
    </source>
</reference>
<evidence type="ECO:0000256" key="1">
    <source>
        <dbReference type="SAM" id="MobiDB-lite"/>
    </source>
</evidence>
<feature type="region of interest" description="Disordered" evidence="1">
    <location>
        <begin position="1"/>
        <end position="30"/>
    </location>
</feature>
<protein>
    <submittedName>
        <fullName evidence="2">Uncharacterized protein</fullName>
    </submittedName>
</protein>
<accession>A0A0L0GC32</accession>
<proteinExistence type="predicted"/>
<evidence type="ECO:0000313" key="2">
    <source>
        <dbReference type="EMBL" id="KNC86555.1"/>
    </source>
</evidence>
<dbReference type="GeneID" id="25901832"/>
<dbReference type="AlphaFoldDB" id="A0A0L0GC32"/>
<sequence>RKHLICSNTRAKDNHTPRSAYNNPGSNFITRRNKGKVIPQAGSGPCGPNQNRNIQFRLPAEWTDMNDIFSYSPSRLREPTRDCPHRKVAQPFLPFENYRWWNRNGRYSGYQCI</sequence>
<dbReference type="RefSeq" id="XP_014160457.1">
    <property type="nucleotide sequence ID" value="XM_014304982.1"/>
</dbReference>
<organism evidence="2 3">
    <name type="scientific">Sphaeroforma arctica JP610</name>
    <dbReference type="NCBI Taxonomy" id="667725"/>
    <lineage>
        <taxon>Eukaryota</taxon>
        <taxon>Ichthyosporea</taxon>
        <taxon>Ichthyophonida</taxon>
        <taxon>Sphaeroforma</taxon>
    </lineage>
</organism>
<dbReference type="EMBL" id="KQ241647">
    <property type="protein sequence ID" value="KNC86555.1"/>
    <property type="molecule type" value="Genomic_DNA"/>
</dbReference>